<feature type="region of interest" description="Disordered" evidence="1">
    <location>
        <begin position="55"/>
        <end position="155"/>
    </location>
</feature>
<dbReference type="PANTHER" id="PTHR10742:SF410">
    <property type="entry name" value="LYSINE-SPECIFIC HISTONE DEMETHYLASE 2"/>
    <property type="match status" value="1"/>
</dbReference>
<accession>A0A9W7E0Q6</accession>
<organism evidence="2 3">
    <name type="scientific">Triparma retinervis</name>
    <dbReference type="NCBI Taxonomy" id="2557542"/>
    <lineage>
        <taxon>Eukaryota</taxon>
        <taxon>Sar</taxon>
        <taxon>Stramenopiles</taxon>
        <taxon>Ochrophyta</taxon>
        <taxon>Bolidophyceae</taxon>
        <taxon>Parmales</taxon>
        <taxon>Triparmaceae</taxon>
        <taxon>Triparma</taxon>
    </lineage>
</organism>
<reference evidence="2" key="1">
    <citation type="submission" date="2022-07" db="EMBL/GenBank/DDBJ databases">
        <title>Genome analysis of Parmales, a sister group of diatoms, reveals the evolutionary specialization of diatoms from phago-mixotrophs to photoautotrophs.</title>
        <authorList>
            <person name="Ban H."/>
            <person name="Sato S."/>
            <person name="Yoshikawa S."/>
            <person name="Kazumasa Y."/>
            <person name="Nakamura Y."/>
            <person name="Ichinomiya M."/>
            <person name="Saitoh K."/>
            <person name="Sato N."/>
            <person name="Blanc-Mathieu R."/>
            <person name="Endo H."/>
            <person name="Kuwata A."/>
            <person name="Ogata H."/>
        </authorList>
    </citation>
    <scope>NUCLEOTIDE SEQUENCE</scope>
</reference>
<feature type="non-terminal residue" evidence="2">
    <location>
        <position position="364"/>
    </location>
</feature>
<dbReference type="PANTHER" id="PTHR10742">
    <property type="entry name" value="FLAVIN MONOAMINE OXIDASE"/>
    <property type="match status" value="1"/>
</dbReference>
<sequence length="364" mass="40399">VIIIGSGASGLSCLRTLVSKGLNPHDAIILEGSRDYVGGRIRTRTEWVGKEWKDASGARGKEWRKDASGARGKEWRKDGKEWRKDGKEWKDGKDGKEWKEWKEWKDGKDKDDNQDKDDKDDNHDNHDNHIKHDDKHIKHDDKHEEENTNTTSSKHIITESGAGWVHGSGTPTSPNPILAYLPPSSFLPVFTNNVWMDPAESLLNGRAKVYAGGEEVQDKSVKKGLKQYHMLMYVLTCMVKAGYDLGEGILMSSTPVKDALEIINREGGNLGREMKLLNRSAMGLEGRSVVRVLLHCIESWMGASLSSLQMCEFGYTYNTNFRGYVEGRKGQEGRYGDVEGGHGKVRGGMGRVIEGLATKGGGGA</sequence>
<feature type="compositionally biased region" description="Basic and acidic residues" evidence="1">
    <location>
        <begin position="55"/>
        <end position="146"/>
    </location>
</feature>
<dbReference type="GO" id="GO:0016491">
    <property type="term" value="F:oxidoreductase activity"/>
    <property type="evidence" value="ECO:0007669"/>
    <property type="project" value="TreeGrafter"/>
</dbReference>
<dbReference type="OrthoDB" id="5046242at2759"/>
<dbReference type="Proteomes" id="UP001165082">
    <property type="component" value="Unassembled WGS sequence"/>
</dbReference>
<dbReference type="InterPro" id="IPR050281">
    <property type="entry name" value="Flavin_monoamine_oxidase"/>
</dbReference>
<proteinExistence type="predicted"/>
<name>A0A9W7E0Q6_9STRA</name>
<feature type="non-terminal residue" evidence="2">
    <location>
        <position position="1"/>
    </location>
</feature>
<dbReference type="EMBL" id="BRXZ01004958">
    <property type="protein sequence ID" value="GMH57778.1"/>
    <property type="molecule type" value="Genomic_DNA"/>
</dbReference>
<comment type="caution">
    <text evidence="2">The sequence shown here is derived from an EMBL/GenBank/DDBJ whole genome shotgun (WGS) entry which is preliminary data.</text>
</comment>
<protein>
    <submittedName>
        <fullName evidence="2">Uncharacterized protein</fullName>
    </submittedName>
</protein>
<dbReference type="InterPro" id="IPR036188">
    <property type="entry name" value="FAD/NAD-bd_sf"/>
</dbReference>
<evidence type="ECO:0000313" key="2">
    <source>
        <dbReference type="EMBL" id="GMH57778.1"/>
    </source>
</evidence>
<evidence type="ECO:0000256" key="1">
    <source>
        <dbReference type="SAM" id="MobiDB-lite"/>
    </source>
</evidence>
<evidence type="ECO:0000313" key="3">
    <source>
        <dbReference type="Proteomes" id="UP001165082"/>
    </source>
</evidence>
<dbReference type="SUPFAM" id="SSF51905">
    <property type="entry name" value="FAD/NAD(P)-binding domain"/>
    <property type="match status" value="2"/>
</dbReference>
<keyword evidence="3" id="KW-1185">Reference proteome</keyword>
<gene>
    <name evidence="2" type="ORF">TrRE_jg13516</name>
</gene>
<dbReference type="AlphaFoldDB" id="A0A9W7E0Q6"/>
<dbReference type="Gene3D" id="3.50.50.60">
    <property type="entry name" value="FAD/NAD(P)-binding domain"/>
    <property type="match status" value="1"/>
</dbReference>